<gene>
    <name evidence="2" type="ORF">HNR71_005399</name>
</gene>
<feature type="domain" description="Xylose isomerase-like TIM barrel" evidence="1">
    <location>
        <begin position="23"/>
        <end position="211"/>
    </location>
</feature>
<evidence type="ECO:0000313" key="2">
    <source>
        <dbReference type="EMBL" id="MBB6569762.1"/>
    </source>
</evidence>
<protein>
    <submittedName>
        <fullName evidence="2">Sugar phosphate isomerase/epimerase</fullName>
    </submittedName>
</protein>
<dbReference type="Gene3D" id="3.20.20.150">
    <property type="entry name" value="Divalent-metal-dependent TIM barrel enzymes"/>
    <property type="match status" value="1"/>
</dbReference>
<dbReference type="InterPro" id="IPR036237">
    <property type="entry name" value="Xyl_isomerase-like_sf"/>
</dbReference>
<accession>A0A841SLB8</accession>
<dbReference type="SUPFAM" id="SSF51658">
    <property type="entry name" value="Xylose isomerase-like"/>
    <property type="match status" value="1"/>
</dbReference>
<evidence type="ECO:0000313" key="3">
    <source>
        <dbReference type="Proteomes" id="UP000553957"/>
    </source>
</evidence>
<keyword evidence="2" id="KW-0413">Isomerase</keyword>
<reference evidence="2 3" key="1">
    <citation type="submission" date="2020-08" db="EMBL/GenBank/DDBJ databases">
        <title>Sequencing the genomes of 1000 actinobacteria strains.</title>
        <authorList>
            <person name="Klenk H.-P."/>
        </authorList>
    </citation>
    <scope>NUCLEOTIDE SEQUENCE [LARGE SCALE GENOMIC DNA]</scope>
    <source>
        <strain evidence="2 3">DSM 15626</strain>
    </source>
</reference>
<dbReference type="RefSeq" id="WP_202885768.1">
    <property type="nucleotide sequence ID" value="NZ_BAAAGT010000002.1"/>
</dbReference>
<dbReference type="GO" id="GO:0016853">
    <property type="term" value="F:isomerase activity"/>
    <property type="evidence" value="ECO:0007669"/>
    <property type="project" value="UniProtKB-KW"/>
</dbReference>
<proteinExistence type="predicted"/>
<organism evidence="2 3">
    <name type="scientific">Kribbella sandramycini</name>
    <dbReference type="NCBI Taxonomy" id="60450"/>
    <lineage>
        <taxon>Bacteria</taxon>
        <taxon>Bacillati</taxon>
        <taxon>Actinomycetota</taxon>
        <taxon>Actinomycetes</taxon>
        <taxon>Propionibacteriales</taxon>
        <taxon>Kribbellaceae</taxon>
        <taxon>Kribbella</taxon>
    </lineage>
</organism>
<dbReference type="PANTHER" id="PTHR12110">
    <property type="entry name" value="HYDROXYPYRUVATE ISOMERASE"/>
    <property type="match status" value="1"/>
</dbReference>
<sequence>MSIALQMWSLHARAQQDLLGTLDHVAALGFTAVELYDLYGHPPSAVRAHLDNLGLELCSAHAPFPHGPEATAILDRYAELGADTLIWSLEPDEFSTPDDVRRGAARINEAVANAAPYNLRIGYHNHFAEFRNTFDDRPAYDLLLAELHPAVVLELDTYWAKTGGADPAALATALGPRLEYLHLKDGPAQGMNDYLVPYGEGVLDLPAVIHANPSVRWHIVELDRSQHELDALLRECRAYLVRRLGER</sequence>
<dbReference type="InterPro" id="IPR050312">
    <property type="entry name" value="IolE/XylAMocC-like"/>
</dbReference>
<dbReference type="EMBL" id="JACHKF010000001">
    <property type="protein sequence ID" value="MBB6569762.1"/>
    <property type="molecule type" value="Genomic_DNA"/>
</dbReference>
<dbReference type="InterPro" id="IPR013022">
    <property type="entry name" value="Xyl_isomerase-like_TIM-brl"/>
</dbReference>
<evidence type="ECO:0000259" key="1">
    <source>
        <dbReference type="Pfam" id="PF01261"/>
    </source>
</evidence>
<dbReference type="Proteomes" id="UP000553957">
    <property type="component" value="Unassembled WGS sequence"/>
</dbReference>
<dbReference type="Pfam" id="PF01261">
    <property type="entry name" value="AP_endonuc_2"/>
    <property type="match status" value="1"/>
</dbReference>
<dbReference type="AlphaFoldDB" id="A0A841SLB8"/>
<comment type="caution">
    <text evidence="2">The sequence shown here is derived from an EMBL/GenBank/DDBJ whole genome shotgun (WGS) entry which is preliminary data.</text>
</comment>
<name>A0A841SLB8_9ACTN</name>
<dbReference type="PANTHER" id="PTHR12110:SF41">
    <property type="entry name" value="INOSOSE DEHYDRATASE"/>
    <property type="match status" value="1"/>
</dbReference>